<sequence length="641" mass="73083">MWVLQKINGTAFHPRLTQARWLHPSSSRRSTITLPVSQTRDYAENSSETISTGPASMTRNVYTVHDLPLEDDLTPTDAWERYTELVEKEGPENIAPVVHQTVLRRCVPSAKVLRWRTSREFVARFAWSKPFAYEERMRTVVRNMDKAGHVPHMEEYHFILGQFAAAGHYVGSYQVLKDMINFGIEPTAKTFGLILQAIAYRLAQPGRENQRQRLIHGTRRILDEVLQVMFTRGILWVSVNFDLTMRVLRETMDLSGFERLLRVSYGIDLTNPDKLALEHAASQSATGTTILPFSTAALNTTIDTMGRLAPVSKLVSAFEVLTTPLHPSTSQSSYTLEDDDDDFGIPPESQTVGRPPYATPNTKTYNILMQHLFAAHHHTFLRHYLLQAMRVEYEIDRRIRGLISYGVPIEKLPNHHTAVNRAMILAVYKQAIGRRKRELMNFVLKVCNRVLRRKRVHFQYYQELWQGTLARREAGSLNASTNATGSVPFTMTRFSQLRAENLVSPKLASTVFNENLDTSPSSQFLATPPKYLDLRTHLKILGRDIRQIERLAQSVEAEIIRWAPTMRRKLAARVAQGKAIYVTSVKKHVVVSRETWKMIVGNRRRQRLFVESDIVQQEAKQDTQGQPNSAPAEGPSDANRS</sequence>
<dbReference type="InParanoid" id="A0A165TNP9"/>
<protein>
    <recommendedName>
        <fullName evidence="4">Pentatricopeptide repeat-containing protein</fullName>
    </recommendedName>
</protein>
<name>A0A165TNP9_9AGAM</name>
<feature type="region of interest" description="Disordered" evidence="1">
    <location>
        <begin position="327"/>
        <end position="357"/>
    </location>
</feature>
<feature type="region of interest" description="Disordered" evidence="1">
    <location>
        <begin position="613"/>
        <end position="641"/>
    </location>
</feature>
<keyword evidence="3" id="KW-1185">Reference proteome</keyword>
<dbReference type="STRING" id="1314782.A0A165TNP9"/>
<dbReference type="OrthoDB" id="276151at2759"/>
<dbReference type="AlphaFoldDB" id="A0A165TNP9"/>
<evidence type="ECO:0000256" key="1">
    <source>
        <dbReference type="SAM" id="MobiDB-lite"/>
    </source>
</evidence>
<dbReference type="EMBL" id="KV425564">
    <property type="protein sequence ID" value="KZT26944.1"/>
    <property type="molecule type" value="Genomic_DNA"/>
</dbReference>
<reference evidence="2 3" key="1">
    <citation type="journal article" date="2016" name="Mol. Biol. Evol.">
        <title>Comparative Genomics of Early-Diverging Mushroom-Forming Fungi Provides Insights into the Origins of Lignocellulose Decay Capabilities.</title>
        <authorList>
            <person name="Nagy L.G."/>
            <person name="Riley R."/>
            <person name="Tritt A."/>
            <person name="Adam C."/>
            <person name="Daum C."/>
            <person name="Floudas D."/>
            <person name="Sun H."/>
            <person name="Yadav J.S."/>
            <person name="Pangilinan J."/>
            <person name="Larsson K.H."/>
            <person name="Matsuura K."/>
            <person name="Barry K."/>
            <person name="Labutti K."/>
            <person name="Kuo R."/>
            <person name="Ohm R.A."/>
            <person name="Bhattacharya S.S."/>
            <person name="Shirouzu T."/>
            <person name="Yoshinaga Y."/>
            <person name="Martin F.M."/>
            <person name="Grigoriev I.V."/>
            <person name="Hibbett D.S."/>
        </authorList>
    </citation>
    <scope>NUCLEOTIDE SEQUENCE [LARGE SCALE GENOMIC DNA]</scope>
    <source>
        <strain evidence="2 3">HHB14362 ss-1</strain>
    </source>
</reference>
<evidence type="ECO:0000313" key="3">
    <source>
        <dbReference type="Proteomes" id="UP000076761"/>
    </source>
</evidence>
<organism evidence="2 3">
    <name type="scientific">Neolentinus lepideus HHB14362 ss-1</name>
    <dbReference type="NCBI Taxonomy" id="1314782"/>
    <lineage>
        <taxon>Eukaryota</taxon>
        <taxon>Fungi</taxon>
        <taxon>Dikarya</taxon>
        <taxon>Basidiomycota</taxon>
        <taxon>Agaricomycotina</taxon>
        <taxon>Agaricomycetes</taxon>
        <taxon>Gloeophyllales</taxon>
        <taxon>Gloeophyllaceae</taxon>
        <taxon>Neolentinus</taxon>
    </lineage>
</organism>
<evidence type="ECO:0008006" key="4">
    <source>
        <dbReference type="Google" id="ProtNLM"/>
    </source>
</evidence>
<proteinExistence type="predicted"/>
<accession>A0A165TNP9</accession>
<evidence type="ECO:0000313" key="2">
    <source>
        <dbReference type="EMBL" id="KZT26944.1"/>
    </source>
</evidence>
<gene>
    <name evidence="2" type="ORF">NEOLEDRAFT_1240611</name>
</gene>
<dbReference type="Proteomes" id="UP000076761">
    <property type="component" value="Unassembled WGS sequence"/>
</dbReference>